<organism evidence="1 2">
    <name type="scientific">Dickeya chrysanthemi</name>
    <name type="common">Pectobacterium chrysanthemi</name>
    <name type="synonym">Erwinia chrysanthemi</name>
    <dbReference type="NCBI Taxonomy" id="556"/>
    <lineage>
        <taxon>Bacteria</taxon>
        <taxon>Pseudomonadati</taxon>
        <taxon>Pseudomonadota</taxon>
        <taxon>Gammaproteobacteria</taxon>
        <taxon>Enterobacterales</taxon>
        <taxon>Pectobacteriaceae</taxon>
        <taxon>Dickeya</taxon>
    </lineage>
</organism>
<sequence>MNVMRLNSNVESASKNRFNPDFFERIVIAEVLSYEHLSLLPLSNILINSEISISVHKSMLFMADEQFTLMIKNIKNKKIECIITSQFGYYDALSPPKGKRKISVRRLPWSKEIFYKENSHEWCFCLPGQMYNSKLDIYGKWRDGLHEHLNRIMTGFMHARKNQYHLD</sequence>
<accession>A0ABU8JM60</accession>
<dbReference type="RefSeq" id="WP_226053186.1">
    <property type="nucleotide sequence ID" value="NZ_CP161827.1"/>
</dbReference>
<comment type="caution">
    <text evidence="1">The sequence shown here is derived from an EMBL/GenBank/DDBJ whole genome shotgun (WGS) entry which is preliminary data.</text>
</comment>
<evidence type="ECO:0000313" key="1">
    <source>
        <dbReference type="EMBL" id="MEI7063789.1"/>
    </source>
</evidence>
<name>A0ABU8JM60_DICCH</name>
<protein>
    <submittedName>
        <fullName evidence="1">Uncharacterized protein</fullName>
    </submittedName>
</protein>
<proteinExistence type="predicted"/>
<dbReference type="EMBL" id="JBBBOO010000005">
    <property type="protein sequence ID" value="MEI7063789.1"/>
    <property type="molecule type" value="Genomic_DNA"/>
</dbReference>
<gene>
    <name evidence="1" type="ORF">WCU84_08985</name>
</gene>
<evidence type="ECO:0000313" key="2">
    <source>
        <dbReference type="Proteomes" id="UP001359469"/>
    </source>
</evidence>
<keyword evidence="2" id="KW-1185">Reference proteome</keyword>
<reference evidence="1 2" key="1">
    <citation type="submission" date="2024-03" db="EMBL/GenBank/DDBJ databases">
        <title>Analysis of soft rot Pectobacteriaceae population diversity in US potato growing regions between 2016 and 2022.</title>
        <authorList>
            <person name="Ma X."/>
            <person name="Zhang X."/>
            <person name="Stodghill P."/>
            <person name="Rioux R."/>
            <person name="Babler B."/>
            <person name="Shrestha S."/>
            <person name="Babler B."/>
            <person name="Rivedal H."/>
            <person name="Frost K."/>
            <person name="Hao J."/>
            <person name="Secor G."/>
            <person name="Swingle B."/>
        </authorList>
    </citation>
    <scope>NUCLEOTIDE SEQUENCE [LARGE SCALE GENOMIC DNA]</scope>
    <source>
        <strain evidence="1 2">SR64</strain>
    </source>
</reference>
<dbReference type="Proteomes" id="UP001359469">
    <property type="component" value="Unassembled WGS sequence"/>
</dbReference>